<evidence type="ECO:0000259" key="1">
    <source>
        <dbReference type="Pfam" id="PF01370"/>
    </source>
</evidence>
<dbReference type="PANTHER" id="PTHR43245:SF13">
    <property type="entry name" value="UDP-D-APIOSE_UDP-D-XYLOSE SYNTHASE 2"/>
    <property type="match status" value="1"/>
</dbReference>
<sequence>MTARVLVTGASGFLGRALVPALLGMGESVIAIGRRASPFPPHSRLIWHEVDLAESAVLIREILRGVNTIYHLSWSTIPSESNLAPSEDARVNIIGSLRLLENVERGARPRVVFASSGGTVYGRLLETPAPEDHPLNPLSAYGVSKRAVESYLDFFARLGDIRPISLRIGNVFGPGQDATRVFGAVTHFARSALSGAPIRLFGDGSVVRDYVYIEDAIDALVRAGHVETASPALNIGSGVGRSLNDVIAALQKHFHEPIKVERMAARAFDAPVSVLDPTRARREIGWSPRVSFEDGVRRTLASLAKIAT</sequence>
<organism evidence="2 3">
    <name type="scientific">Methylocapsa polymorpha</name>
    <dbReference type="NCBI Taxonomy" id="3080828"/>
    <lineage>
        <taxon>Bacteria</taxon>
        <taxon>Pseudomonadati</taxon>
        <taxon>Pseudomonadota</taxon>
        <taxon>Alphaproteobacteria</taxon>
        <taxon>Hyphomicrobiales</taxon>
        <taxon>Beijerinckiaceae</taxon>
        <taxon>Methylocapsa</taxon>
    </lineage>
</organism>
<gene>
    <name evidence="2" type="ORF">RZS28_07540</name>
</gene>
<accession>A0ABZ0HV17</accession>
<dbReference type="SUPFAM" id="SSF51735">
    <property type="entry name" value="NAD(P)-binding Rossmann-fold domains"/>
    <property type="match status" value="1"/>
</dbReference>
<dbReference type="InterPro" id="IPR020904">
    <property type="entry name" value="Sc_DH/Rdtase_CS"/>
</dbReference>
<keyword evidence="3" id="KW-1185">Reference proteome</keyword>
<protein>
    <submittedName>
        <fullName evidence="2">NAD-dependent epimerase/dehydratase family protein</fullName>
    </submittedName>
</protein>
<dbReference type="RefSeq" id="WP_407340710.1">
    <property type="nucleotide sequence ID" value="NZ_CP136862.1"/>
</dbReference>
<dbReference type="PANTHER" id="PTHR43245">
    <property type="entry name" value="BIFUNCTIONAL POLYMYXIN RESISTANCE PROTEIN ARNA"/>
    <property type="match status" value="1"/>
</dbReference>
<dbReference type="InterPro" id="IPR036291">
    <property type="entry name" value="NAD(P)-bd_dom_sf"/>
</dbReference>
<proteinExistence type="predicted"/>
<name>A0ABZ0HV17_9HYPH</name>
<evidence type="ECO:0000313" key="3">
    <source>
        <dbReference type="Proteomes" id="UP001626536"/>
    </source>
</evidence>
<dbReference type="Pfam" id="PF01370">
    <property type="entry name" value="Epimerase"/>
    <property type="match status" value="1"/>
</dbReference>
<dbReference type="Gene3D" id="3.40.50.720">
    <property type="entry name" value="NAD(P)-binding Rossmann-like Domain"/>
    <property type="match status" value="1"/>
</dbReference>
<dbReference type="InterPro" id="IPR001509">
    <property type="entry name" value="Epimerase_deHydtase"/>
</dbReference>
<evidence type="ECO:0000313" key="2">
    <source>
        <dbReference type="EMBL" id="WOJ91122.1"/>
    </source>
</evidence>
<dbReference type="EMBL" id="CP136862">
    <property type="protein sequence ID" value="WOJ91122.1"/>
    <property type="molecule type" value="Genomic_DNA"/>
</dbReference>
<feature type="domain" description="NAD-dependent epimerase/dehydratase" evidence="1">
    <location>
        <begin position="5"/>
        <end position="236"/>
    </location>
</feature>
<dbReference type="Proteomes" id="UP001626536">
    <property type="component" value="Chromosome"/>
</dbReference>
<reference evidence="2 3" key="1">
    <citation type="submission" date="2023-10" db="EMBL/GenBank/DDBJ databases">
        <title>Novel methanotroph of the genus Methylocapsa from a subarctic wetland.</title>
        <authorList>
            <person name="Belova S.E."/>
            <person name="Oshkin I.Y."/>
            <person name="Miroshnikov K."/>
            <person name="Dedysh S.N."/>
        </authorList>
    </citation>
    <scope>NUCLEOTIDE SEQUENCE [LARGE SCALE GENOMIC DNA]</scope>
    <source>
        <strain evidence="2 3">RX1</strain>
    </source>
</reference>
<dbReference type="InterPro" id="IPR050177">
    <property type="entry name" value="Lipid_A_modif_metabolic_enz"/>
</dbReference>
<dbReference type="PROSITE" id="PS00061">
    <property type="entry name" value="ADH_SHORT"/>
    <property type="match status" value="1"/>
</dbReference>